<reference evidence="1 2" key="1">
    <citation type="submission" date="2024-05" db="EMBL/GenBank/DDBJ databases">
        <title>De novo assembly of an allotetraploid wild potato.</title>
        <authorList>
            <person name="Hosaka A.J."/>
        </authorList>
    </citation>
    <scope>NUCLEOTIDE SEQUENCE [LARGE SCALE GENOMIC DNA]</scope>
    <source>
        <tissue evidence="1">Young leaves</tissue>
    </source>
</reference>
<proteinExistence type="predicted"/>
<dbReference type="Proteomes" id="UP001627284">
    <property type="component" value="Unassembled WGS sequence"/>
</dbReference>
<dbReference type="InterPro" id="IPR036758">
    <property type="entry name" value="At5g01610-like"/>
</dbReference>
<dbReference type="PANTHER" id="PTHR31676">
    <property type="entry name" value="T31J12.3 PROTEIN-RELATED"/>
    <property type="match status" value="1"/>
</dbReference>
<dbReference type="InterPro" id="IPR007493">
    <property type="entry name" value="DUF538"/>
</dbReference>
<keyword evidence="2" id="KW-1185">Reference proteome</keyword>
<protein>
    <submittedName>
        <fullName evidence="1">Uncharacterized protein</fullName>
    </submittedName>
</protein>
<dbReference type="EMBL" id="JBJKTR010000008">
    <property type="protein sequence ID" value="KAL3360800.1"/>
    <property type="molecule type" value="Genomic_DNA"/>
</dbReference>
<evidence type="ECO:0000313" key="1">
    <source>
        <dbReference type="EMBL" id="KAL3360800.1"/>
    </source>
</evidence>
<dbReference type="PANTHER" id="PTHR31676:SF7">
    <property type="entry name" value="DUF538 DOMAIN-CONTAINING PROTEIN"/>
    <property type="match status" value="1"/>
</dbReference>
<sequence>NKHPLSYSFPLLTHRKRNPITSSPFCFPSPSTKMSSQLSETHRENAEVFTDPTICKQKSLQLLEQINMPKGLLPLDDLVEIGHNKQTGFVWLKQKKAKENRFKKIGKLVWYDTEVTGFLEDRRMKKLTGVKSKELLIWITISDISIHDSDLQKITFATPSGISKAFPVSAFEE</sequence>
<comment type="caution">
    <text evidence="1">The sequence shown here is derived from an EMBL/GenBank/DDBJ whole genome shotgun (WGS) entry which is preliminary data.</text>
</comment>
<organism evidence="1 2">
    <name type="scientific">Solanum stoloniferum</name>
    <dbReference type="NCBI Taxonomy" id="62892"/>
    <lineage>
        <taxon>Eukaryota</taxon>
        <taxon>Viridiplantae</taxon>
        <taxon>Streptophyta</taxon>
        <taxon>Embryophyta</taxon>
        <taxon>Tracheophyta</taxon>
        <taxon>Spermatophyta</taxon>
        <taxon>Magnoliopsida</taxon>
        <taxon>eudicotyledons</taxon>
        <taxon>Gunneridae</taxon>
        <taxon>Pentapetalae</taxon>
        <taxon>asterids</taxon>
        <taxon>lamiids</taxon>
        <taxon>Solanales</taxon>
        <taxon>Solanaceae</taxon>
        <taxon>Solanoideae</taxon>
        <taxon>Solaneae</taxon>
        <taxon>Solanum</taxon>
    </lineage>
</organism>
<name>A0ABD2TWH7_9SOLN</name>
<dbReference type="Pfam" id="PF04398">
    <property type="entry name" value="DUF538"/>
    <property type="match status" value="1"/>
</dbReference>
<dbReference type="Gene3D" id="2.30.240.10">
    <property type="entry name" value="At5g01610-like"/>
    <property type="match status" value="1"/>
</dbReference>
<dbReference type="AlphaFoldDB" id="A0ABD2TWH7"/>
<gene>
    <name evidence="1" type="ORF">AABB24_013983</name>
</gene>
<dbReference type="SUPFAM" id="SSF141562">
    <property type="entry name" value="At5g01610-like"/>
    <property type="match status" value="1"/>
</dbReference>
<feature type="non-terminal residue" evidence="1">
    <location>
        <position position="1"/>
    </location>
</feature>
<evidence type="ECO:0000313" key="2">
    <source>
        <dbReference type="Proteomes" id="UP001627284"/>
    </source>
</evidence>
<accession>A0ABD2TWH7</accession>